<reference evidence="4 5" key="1">
    <citation type="submission" date="2018-08" db="EMBL/GenBank/DDBJ databases">
        <title>Draft genome sequence of Psychrilyobacter sp. strain SD5 isolated from Black Sea water.</title>
        <authorList>
            <person name="Yadav S."/>
            <person name="Villanueva L."/>
            <person name="Damste J.S.S."/>
        </authorList>
    </citation>
    <scope>NUCLEOTIDE SEQUENCE [LARGE SCALE GENOMIC DNA]</scope>
    <source>
        <strain evidence="4 5">SD5</strain>
    </source>
</reference>
<gene>
    <name evidence="4" type="ORF">DYH56_13005</name>
</gene>
<dbReference type="Pfam" id="PF00672">
    <property type="entry name" value="HAMP"/>
    <property type="match status" value="1"/>
</dbReference>
<dbReference type="InterPro" id="IPR029787">
    <property type="entry name" value="Nucleotide_cyclase"/>
</dbReference>
<dbReference type="SUPFAM" id="SSF158472">
    <property type="entry name" value="HAMP domain-like"/>
    <property type="match status" value="1"/>
</dbReference>
<dbReference type="NCBIfam" id="TIGR00254">
    <property type="entry name" value="GGDEF"/>
    <property type="match status" value="1"/>
</dbReference>
<protein>
    <submittedName>
        <fullName evidence="4">Diguanylate cyclase</fullName>
    </submittedName>
</protein>
<feature type="transmembrane region" description="Helical" evidence="1">
    <location>
        <begin position="181"/>
        <end position="200"/>
    </location>
</feature>
<keyword evidence="1" id="KW-0812">Transmembrane</keyword>
<evidence type="ECO:0000313" key="5">
    <source>
        <dbReference type="Proteomes" id="UP000263486"/>
    </source>
</evidence>
<dbReference type="InterPro" id="IPR000160">
    <property type="entry name" value="GGDEF_dom"/>
</dbReference>
<evidence type="ECO:0000259" key="2">
    <source>
        <dbReference type="PROSITE" id="PS50885"/>
    </source>
</evidence>
<dbReference type="InterPro" id="IPR043128">
    <property type="entry name" value="Rev_trsase/Diguanyl_cyclase"/>
</dbReference>
<dbReference type="Gene3D" id="3.30.70.270">
    <property type="match status" value="1"/>
</dbReference>
<evidence type="ECO:0000256" key="1">
    <source>
        <dbReference type="SAM" id="Phobius"/>
    </source>
</evidence>
<dbReference type="SUPFAM" id="SSF55073">
    <property type="entry name" value="Nucleotide cyclase"/>
    <property type="match status" value="1"/>
</dbReference>
<dbReference type="PANTHER" id="PTHR45138">
    <property type="entry name" value="REGULATORY COMPONENTS OF SENSORY TRANSDUCTION SYSTEM"/>
    <property type="match status" value="1"/>
</dbReference>
<comment type="caution">
    <text evidence="4">The sequence shown here is derived from an EMBL/GenBank/DDBJ whole genome shotgun (WGS) entry which is preliminary data.</text>
</comment>
<keyword evidence="1" id="KW-1133">Transmembrane helix</keyword>
<dbReference type="PROSITE" id="PS50887">
    <property type="entry name" value="GGDEF"/>
    <property type="match status" value="1"/>
</dbReference>
<dbReference type="Proteomes" id="UP000263486">
    <property type="component" value="Unassembled WGS sequence"/>
</dbReference>
<dbReference type="CDD" id="cd06225">
    <property type="entry name" value="HAMP"/>
    <property type="match status" value="1"/>
</dbReference>
<feature type="transmembrane region" description="Helical" evidence="1">
    <location>
        <begin position="12"/>
        <end position="35"/>
    </location>
</feature>
<sequence length="448" mass="52446">MNKGFRRSFYALYLRISAGVIIVIITTMFLSFFFIDKLLYSYLKLQYKEQVFSVISGLDWAASGLLEKKEINSLQRLTENIGSYSFIEKIRIYNTEDKIISSNNKEEVGEEQREKIVNEILIKNKLRSMEINFKEGRFKVAVPIKGKEYSRVTKSGVVGVLFIKVALRGIDKLMYDYRHNIIRNIIIVGVFLLIIILILLTKKLFIPLIKLSDAAKEVSRGNYKSKIENSSRLEFNYLIDEFNHMIEQINIRDEKLKISRKKLEDYSLLLEKKVKERTKELHLSNKNLKKIAITDGLTKVYNRKYILEKLEVEIENAKRVHEKPSVVMLDVDDFKKINDKYGHQTGDEVLKKISEFIKSNLREIDLFGRYGGEEFIIILPETNIEKSFYIAERIREEVENIRYDNENIKTTISLGVIEVVDENQNEIIRKVDKLLYKAKANGKNRVEK</sequence>
<feature type="domain" description="GGDEF" evidence="3">
    <location>
        <begin position="322"/>
        <end position="448"/>
    </location>
</feature>
<name>A0ABX9KEK9_9FUSO</name>
<evidence type="ECO:0000259" key="3">
    <source>
        <dbReference type="PROSITE" id="PS50887"/>
    </source>
</evidence>
<dbReference type="CDD" id="cd01949">
    <property type="entry name" value="GGDEF"/>
    <property type="match status" value="1"/>
</dbReference>
<dbReference type="PROSITE" id="PS50885">
    <property type="entry name" value="HAMP"/>
    <property type="match status" value="1"/>
</dbReference>
<keyword evidence="1" id="KW-0472">Membrane</keyword>
<keyword evidence="5" id="KW-1185">Reference proteome</keyword>
<dbReference type="SMART" id="SM00267">
    <property type="entry name" value="GGDEF"/>
    <property type="match status" value="1"/>
</dbReference>
<dbReference type="InterPro" id="IPR050469">
    <property type="entry name" value="Diguanylate_Cyclase"/>
</dbReference>
<dbReference type="EMBL" id="QUAJ01000029">
    <property type="protein sequence ID" value="REI39871.1"/>
    <property type="molecule type" value="Genomic_DNA"/>
</dbReference>
<dbReference type="RefSeq" id="WP_114643313.1">
    <property type="nucleotide sequence ID" value="NZ_JAACIO010000028.1"/>
</dbReference>
<accession>A0ABX9KEK9</accession>
<dbReference type="InterPro" id="IPR003660">
    <property type="entry name" value="HAMP_dom"/>
</dbReference>
<evidence type="ECO:0000313" key="4">
    <source>
        <dbReference type="EMBL" id="REI39871.1"/>
    </source>
</evidence>
<dbReference type="Gene3D" id="6.10.340.10">
    <property type="match status" value="1"/>
</dbReference>
<dbReference type="Pfam" id="PF00990">
    <property type="entry name" value="GGDEF"/>
    <property type="match status" value="1"/>
</dbReference>
<dbReference type="PANTHER" id="PTHR45138:SF9">
    <property type="entry name" value="DIGUANYLATE CYCLASE DGCM-RELATED"/>
    <property type="match status" value="1"/>
</dbReference>
<proteinExistence type="predicted"/>
<organism evidence="4 5">
    <name type="scientific">Psychrilyobacter piezotolerans</name>
    <dbReference type="NCBI Taxonomy" id="2293438"/>
    <lineage>
        <taxon>Bacteria</taxon>
        <taxon>Fusobacteriati</taxon>
        <taxon>Fusobacteriota</taxon>
        <taxon>Fusobacteriia</taxon>
        <taxon>Fusobacteriales</taxon>
        <taxon>Fusobacteriaceae</taxon>
        <taxon>Psychrilyobacter</taxon>
    </lineage>
</organism>
<feature type="domain" description="HAMP" evidence="2">
    <location>
        <begin position="202"/>
        <end position="254"/>
    </location>
</feature>